<evidence type="ECO:0000313" key="3">
    <source>
        <dbReference type="Proteomes" id="UP001589838"/>
    </source>
</evidence>
<protein>
    <submittedName>
        <fullName evidence="2">Uncharacterized protein</fullName>
    </submittedName>
</protein>
<keyword evidence="1" id="KW-0812">Transmembrane</keyword>
<feature type="transmembrane region" description="Helical" evidence="1">
    <location>
        <begin position="125"/>
        <end position="143"/>
    </location>
</feature>
<keyword evidence="1" id="KW-0472">Membrane</keyword>
<name>A0ABV6KEE8_9BACI</name>
<sequence>MKQQEVIENINKLQTKVNEMTDEYWVQYSDLSTWQFWYHLAWIIIPLVVLYRYINRERFFEILFYGYTMHVIFTYNDSFLVRYGYVDHPYMVLSQFPFSLTVNAAILPVIYMLLYQYCTDRGRNFYLWSLAVSAVVGLAWVEIHKQLNLFQINEKMNILQLRNELLNVYIFLGNYIVSIIVLWITRLFLTIKKKTKGHL</sequence>
<dbReference type="EMBL" id="JBHLUX010000036">
    <property type="protein sequence ID" value="MFC0471684.1"/>
    <property type="molecule type" value="Genomic_DNA"/>
</dbReference>
<keyword evidence="1" id="KW-1133">Transmembrane helix</keyword>
<feature type="transmembrane region" description="Helical" evidence="1">
    <location>
        <begin position="36"/>
        <end position="54"/>
    </location>
</feature>
<dbReference type="RefSeq" id="WP_335959530.1">
    <property type="nucleotide sequence ID" value="NZ_JAXBLX010000006.1"/>
</dbReference>
<feature type="transmembrane region" description="Helical" evidence="1">
    <location>
        <begin position="96"/>
        <end position="118"/>
    </location>
</feature>
<gene>
    <name evidence="2" type="ORF">ACFFHM_14575</name>
</gene>
<reference evidence="2 3" key="1">
    <citation type="submission" date="2024-09" db="EMBL/GenBank/DDBJ databases">
        <authorList>
            <person name="Sun Q."/>
            <person name="Mori K."/>
        </authorList>
    </citation>
    <scope>NUCLEOTIDE SEQUENCE [LARGE SCALE GENOMIC DNA]</scope>
    <source>
        <strain evidence="2 3">NCAIM B.02610</strain>
    </source>
</reference>
<organism evidence="2 3">
    <name type="scientific">Halalkalibacter kiskunsagensis</name>
    <dbReference type="NCBI Taxonomy" id="1548599"/>
    <lineage>
        <taxon>Bacteria</taxon>
        <taxon>Bacillati</taxon>
        <taxon>Bacillota</taxon>
        <taxon>Bacilli</taxon>
        <taxon>Bacillales</taxon>
        <taxon>Bacillaceae</taxon>
        <taxon>Halalkalibacter</taxon>
    </lineage>
</organism>
<accession>A0ABV6KEE8</accession>
<proteinExistence type="predicted"/>
<evidence type="ECO:0000313" key="2">
    <source>
        <dbReference type="EMBL" id="MFC0471684.1"/>
    </source>
</evidence>
<comment type="caution">
    <text evidence="2">The sequence shown here is derived from an EMBL/GenBank/DDBJ whole genome shotgun (WGS) entry which is preliminary data.</text>
</comment>
<feature type="transmembrane region" description="Helical" evidence="1">
    <location>
        <begin position="59"/>
        <end position="76"/>
    </location>
</feature>
<evidence type="ECO:0000256" key="1">
    <source>
        <dbReference type="SAM" id="Phobius"/>
    </source>
</evidence>
<dbReference type="Proteomes" id="UP001589838">
    <property type="component" value="Unassembled WGS sequence"/>
</dbReference>
<keyword evidence="3" id="KW-1185">Reference proteome</keyword>
<feature type="transmembrane region" description="Helical" evidence="1">
    <location>
        <begin position="166"/>
        <end position="189"/>
    </location>
</feature>